<keyword evidence="3" id="KW-1185">Reference proteome</keyword>
<evidence type="ECO:0000313" key="3">
    <source>
        <dbReference type="Proteomes" id="UP000366872"/>
    </source>
</evidence>
<gene>
    <name evidence="2" type="ORF">PDESU_00989</name>
</gene>
<feature type="transmembrane region" description="Helical" evidence="1">
    <location>
        <begin position="12"/>
        <end position="34"/>
    </location>
</feature>
<dbReference type="RefSeq" id="WP_136078102.1">
    <property type="nucleotide sequence ID" value="NZ_CAAHFG010000001.1"/>
</dbReference>
<protein>
    <submittedName>
        <fullName evidence="2">Uncharacterized protein</fullName>
    </submittedName>
</protein>
<proteinExistence type="predicted"/>
<dbReference type="InterPro" id="IPR012902">
    <property type="entry name" value="N_methyl_site"/>
</dbReference>
<organism evidence="2 3">
    <name type="scientific">Pontiella desulfatans</name>
    <dbReference type="NCBI Taxonomy" id="2750659"/>
    <lineage>
        <taxon>Bacteria</taxon>
        <taxon>Pseudomonadati</taxon>
        <taxon>Kiritimatiellota</taxon>
        <taxon>Kiritimatiellia</taxon>
        <taxon>Kiritimatiellales</taxon>
        <taxon>Pontiellaceae</taxon>
        <taxon>Pontiella</taxon>
    </lineage>
</organism>
<evidence type="ECO:0000256" key="1">
    <source>
        <dbReference type="SAM" id="Phobius"/>
    </source>
</evidence>
<evidence type="ECO:0000313" key="2">
    <source>
        <dbReference type="EMBL" id="VGO12437.1"/>
    </source>
</evidence>
<dbReference type="Proteomes" id="UP000366872">
    <property type="component" value="Unassembled WGS sequence"/>
</dbReference>
<keyword evidence="1" id="KW-1133">Transmembrane helix</keyword>
<sequence length="687" mass="75853">MKRKRSQGFTLLEVIASASLLVMAMGMAITGYIFTLKNVNEADVQNDLDIDLQLAMEHLKRDLRLSSLDTIFYHPVGGGPYQAISFPMAYDSTGDGIVERDEENKIIWDETIIYHIRPGDPDKLVKTTFSPRDNTLTDAQRQEQLDKVVDSGSGSGTYNGSNAKSKILFANLLDWEINPKAGRFDAYSSTVTRDRANLGYMLLDPGEHKITFTVVDKHSKSTGYNIGIDQLVVSGSASPREAEEQLPATSQTGASAINQYVTEGSWKGNRQLYFPASSIGSSFTLVMENDRWEETNFSGLGYQAKDARVEFLDTISPSDFVVQLDGMDYTWEAEKQAGSLPVSPPVGLMQNWVVRTLQKGADLADNGNWFAYNGRKCRLKFQSAENGNFRVTNVFIGESAASEVASMDFDPATMTVVKFGGSIGSPTVGPGTSFFSDWIDFPISKDKNYLVSYRIANNADKCQPAKWKDVWPNAAMTCQVITDAPSLVEVAKDPTWGDRSETRMDMDAILGLAAIEASFPSNGTYSSQIFDTHLDKPTYGDITWNADVPSDSTIAFKVRSGSQPDLSDADDWETITAFTGSCRVPGRWERYVQFQTLLQSSSDGLYSPILRNVTIDWNGETQLVNIGGIFTKGPDYGTFEISVDGEPLRSALIIDLEIYDDVTLLDGKRRRITSSLKTELTPRNSGM</sequence>
<keyword evidence="1" id="KW-0472">Membrane</keyword>
<dbReference type="AlphaFoldDB" id="A0A6C2TXW7"/>
<reference evidence="2 3" key="1">
    <citation type="submission" date="2019-04" db="EMBL/GenBank/DDBJ databases">
        <authorList>
            <person name="Van Vliet M D."/>
        </authorList>
    </citation>
    <scope>NUCLEOTIDE SEQUENCE [LARGE SCALE GENOMIC DNA]</scope>
    <source>
        <strain evidence="2 3">F1</strain>
    </source>
</reference>
<dbReference type="PROSITE" id="PS00409">
    <property type="entry name" value="PROKAR_NTER_METHYL"/>
    <property type="match status" value="1"/>
</dbReference>
<name>A0A6C2TXW7_PONDE</name>
<accession>A0A6C2TXW7</accession>
<keyword evidence="1" id="KW-0812">Transmembrane</keyword>
<dbReference type="EMBL" id="CAAHFG010000001">
    <property type="protein sequence ID" value="VGO12437.1"/>
    <property type="molecule type" value="Genomic_DNA"/>
</dbReference>